<evidence type="ECO:0000256" key="1">
    <source>
        <dbReference type="SAM" id="MobiDB-lite"/>
    </source>
</evidence>
<keyword evidence="3" id="KW-1185">Reference proteome</keyword>
<gene>
    <name evidence="2" type="ordered locus">MSU_0269</name>
</gene>
<accession>F0QQP3</accession>
<dbReference type="Proteomes" id="UP000007484">
    <property type="component" value="Chromosome"/>
</dbReference>
<feature type="compositionally biased region" description="Polar residues" evidence="1">
    <location>
        <begin position="97"/>
        <end position="121"/>
    </location>
</feature>
<proteinExistence type="predicted"/>
<evidence type="ECO:0000313" key="3">
    <source>
        <dbReference type="Proteomes" id="UP000007484"/>
    </source>
</evidence>
<dbReference type="EMBL" id="CP002525">
    <property type="protein sequence ID" value="ADX97813.1"/>
    <property type="molecule type" value="Genomic_DNA"/>
</dbReference>
<evidence type="ECO:0000313" key="2">
    <source>
        <dbReference type="EMBL" id="ADX97813.1"/>
    </source>
</evidence>
<organism evidence="2 3">
    <name type="scientific">Mycoplasma suis (strain Illinois)</name>
    <dbReference type="NCBI Taxonomy" id="768700"/>
    <lineage>
        <taxon>Bacteria</taxon>
        <taxon>Bacillati</taxon>
        <taxon>Mycoplasmatota</taxon>
        <taxon>Mollicutes</taxon>
        <taxon>Mycoplasmataceae</taxon>
        <taxon>Mycoplasma</taxon>
    </lineage>
</organism>
<name>F0QQP3_MYCSL</name>
<protein>
    <submittedName>
        <fullName evidence="2">Uncharacterized protein</fullName>
    </submittedName>
</protein>
<dbReference type="RefSeq" id="WP_013608924.1">
    <property type="nucleotide sequence ID" value="NC_015155.1"/>
</dbReference>
<dbReference type="KEGG" id="mss:MSU_0269"/>
<feature type="region of interest" description="Disordered" evidence="1">
    <location>
        <begin position="53"/>
        <end position="121"/>
    </location>
</feature>
<dbReference type="STRING" id="768700.MSU_0269"/>
<sequence>MLFIYKVLLGTAGTLTAGGLIGSAYKYSVEQFNDDEHGLKKWAHELGIKGQGERGVDGGGLITPPSLVKGDQGTKGLGSGNSGRGTLSPSAEEESNRFNGQLQGTVESALSSGTQTRTFGN</sequence>
<reference evidence="2 3" key="1">
    <citation type="journal article" date="2011" name="J. Bacteriol.">
        <title>Complete genome sequences of two hemotropic Mycoplasmas, Mycoplasma haemofelis strain Ohio2 and Mycoplasma suis strain Illinois.</title>
        <authorList>
            <person name="Messick J.B."/>
            <person name="Santos A.P."/>
            <person name="Guimaraes A.M."/>
        </authorList>
    </citation>
    <scope>NUCLEOTIDE SEQUENCE [LARGE SCALE GENOMIC DNA]</scope>
    <source>
        <strain evidence="2 3">Illinois</strain>
    </source>
</reference>
<dbReference type="AlphaFoldDB" id="F0QQP3"/>
<dbReference type="HOGENOM" id="CLU_2118377_0_0_14"/>
<feature type="compositionally biased region" description="Gly residues" evidence="1">
    <location>
        <begin position="73"/>
        <end position="83"/>
    </location>
</feature>